<keyword evidence="1" id="KW-0805">Transcription regulation</keyword>
<reference evidence="5 6" key="1">
    <citation type="submission" date="2021-03" db="EMBL/GenBank/DDBJ databases">
        <title>Genomic Encyclopedia of Type Strains, Phase IV (KMG-IV): sequencing the most valuable type-strain genomes for metagenomic binning, comparative biology and taxonomic classification.</title>
        <authorList>
            <person name="Goeker M."/>
        </authorList>
    </citation>
    <scope>NUCLEOTIDE SEQUENCE [LARGE SCALE GENOMIC DNA]</scope>
    <source>
        <strain evidence="5 6">DSM 27512</strain>
    </source>
</reference>
<dbReference type="EMBL" id="JAGGLI010000001">
    <property type="protein sequence ID" value="MBP2026269.1"/>
    <property type="molecule type" value="Genomic_DNA"/>
</dbReference>
<dbReference type="InterPro" id="IPR000485">
    <property type="entry name" value="AsnC-type_HTH_dom"/>
</dbReference>
<sequence>MSRGIDKLSIQDIKPLRDVVFDHLRDAILDGVLKPGERLMEVQLAEKLGVSRTPVREAIRKLEIDGFVEMIPRRGAQVSELSIKDVENVLEVREVLEGLAAFLAATKIKKEELSEFEKAYKGLEMSVEDKNVEEIVKWDSRFHDILLNASGNPRLIKVNSVLIEQVHRFRKSYVEDTTTADYILASHKKILEAIQEKKPEKARKASEEHIREIKFFILEKYKRNSR</sequence>
<comment type="caution">
    <text evidence="5">The sequence shown here is derived from an EMBL/GenBank/DDBJ whole genome shotgun (WGS) entry which is preliminary data.</text>
</comment>
<proteinExistence type="predicted"/>
<name>A0ABS4KI15_9FIRM</name>
<dbReference type="CDD" id="cd07377">
    <property type="entry name" value="WHTH_GntR"/>
    <property type="match status" value="1"/>
</dbReference>
<dbReference type="SMART" id="SM00895">
    <property type="entry name" value="FCD"/>
    <property type="match status" value="1"/>
</dbReference>
<dbReference type="SMART" id="SM00345">
    <property type="entry name" value="HTH_GNTR"/>
    <property type="match status" value="1"/>
</dbReference>
<organism evidence="5 6">
    <name type="scientific">Acetoanaerobium pronyense</name>
    <dbReference type="NCBI Taxonomy" id="1482736"/>
    <lineage>
        <taxon>Bacteria</taxon>
        <taxon>Bacillati</taxon>
        <taxon>Bacillota</taxon>
        <taxon>Clostridia</taxon>
        <taxon>Peptostreptococcales</taxon>
        <taxon>Filifactoraceae</taxon>
        <taxon>Acetoanaerobium</taxon>
    </lineage>
</organism>
<feature type="domain" description="HTH gntR-type" evidence="4">
    <location>
        <begin position="14"/>
        <end position="81"/>
    </location>
</feature>
<dbReference type="PANTHER" id="PTHR43537">
    <property type="entry name" value="TRANSCRIPTIONAL REGULATOR, GNTR FAMILY"/>
    <property type="match status" value="1"/>
</dbReference>
<dbReference type="SUPFAM" id="SSF48008">
    <property type="entry name" value="GntR ligand-binding domain-like"/>
    <property type="match status" value="1"/>
</dbReference>
<protein>
    <submittedName>
        <fullName evidence="5">DNA-binding GntR family transcriptional regulator</fullName>
    </submittedName>
</protein>
<evidence type="ECO:0000256" key="3">
    <source>
        <dbReference type="ARBA" id="ARBA00023163"/>
    </source>
</evidence>
<evidence type="ECO:0000256" key="1">
    <source>
        <dbReference type="ARBA" id="ARBA00023015"/>
    </source>
</evidence>
<dbReference type="RefSeq" id="WP_209658162.1">
    <property type="nucleotide sequence ID" value="NZ_JAGGLI010000001.1"/>
</dbReference>
<evidence type="ECO:0000259" key="4">
    <source>
        <dbReference type="PROSITE" id="PS50949"/>
    </source>
</evidence>
<evidence type="ECO:0000313" key="5">
    <source>
        <dbReference type="EMBL" id="MBP2026269.1"/>
    </source>
</evidence>
<dbReference type="Gene3D" id="1.10.10.10">
    <property type="entry name" value="Winged helix-like DNA-binding domain superfamily/Winged helix DNA-binding domain"/>
    <property type="match status" value="1"/>
</dbReference>
<dbReference type="SUPFAM" id="SSF46785">
    <property type="entry name" value="Winged helix' DNA-binding domain"/>
    <property type="match status" value="1"/>
</dbReference>
<dbReference type="PANTHER" id="PTHR43537:SF24">
    <property type="entry name" value="GLUCONATE OPERON TRANSCRIPTIONAL REPRESSOR"/>
    <property type="match status" value="1"/>
</dbReference>
<dbReference type="Pfam" id="PF07729">
    <property type="entry name" value="FCD"/>
    <property type="match status" value="1"/>
</dbReference>
<dbReference type="PRINTS" id="PR00033">
    <property type="entry name" value="HTHASNC"/>
</dbReference>
<keyword evidence="6" id="KW-1185">Reference proteome</keyword>
<dbReference type="InterPro" id="IPR036388">
    <property type="entry name" value="WH-like_DNA-bd_sf"/>
</dbReference>
<dbReference type="Proteomes" id="UP001314903">
    <property type="component" value="Unassembled WGS sequence"/>
</dbReference>
<gene>
    <name evidence="5" type="ORF">J2Z35_000058</name>
</gene>
<dbReference type="InterPro" id="IPR000524">
    <property type="entry name" value="Tscrpt_reg_HTH_GntR"/>
</dbReference>
<dbReference type="Pfam" id="PF00392">
    <property type="entry name" value="GntR"/>
    <property type="match status" value="1"/>
</dbReference>
<dbReference type="InterPro" id="IPR008920">
    <property type="entry name" value="TF_FadR/GntR_C"/>
</dbReference>
<evidence type="ECO:0000256" key="2">
    <source>
        <dbReference type="ARBA" id="ARBA00023125"/>
    </source>
</evidence>
<dbReference type="PROSITE" id="PS50949">
    <property type="entry name" value="HTH_GNTR"/>
    <property type="match status" value="1"/>
</dbReference>
<evidence type="ECO:0000313" key="6">
    <source>
        <dbReference type="Proteomes" id="UP001314903"/>
    </source>
</evidence>
<dbReference type="InterPro" id="IPR036390">
    <property type="entry name" value="WH_DNA-bd_sf"/>
</dbReference>
<dbReference type="GO" id="GO:0003677">
    <property type="term" value="F:DNA binding"/>
    <property type="evidence" value="ECO:0007669"/>
    <property type="project" value="UniProtKB-KW"/>
</dbReference>
<dbReference type="Gene3D" id="1.20.120.530">
    <property type="entry name" value="GntR ligand-binding domain-like"/>
    <property type="match status" value="1"/>
</dbReference>
<accession>A0ABS4KI15</accession>
<dbReference type="PRINTS" id="PR00035">
    <property type="entry name" value="HTHGNTR"/>
</dbReference>
<dbReference type="InterPro" id="IPR011711">
    <property type="entry name" value="GntR_C"/>
</dbReference>
<keyword evidence="3" id="KW-0804">Transcription</keyword>
<keyword evidence="2 5" id="KW-0238">DNA-binding</keyword>